<evidence type="ECO:0000256" key="1">
    <source>
        <dbReference type="SAM" id="MobiDB-lite"/>
    </source>
</evidence>
<dbReference type="EMBL" id="BMAO01003820">
    <property type="protein sequence ID" value="GFQ90392.1"/>
    <property type="molecule type" value="Genomic_DNA"/>
</dbReference>
<dbReference type="Proteomes" id="UP000887116">
    <property type="component" value="Unassembled WGS sequence"/>
</dbReference>
<name>A0A8X6I9W7_TRICU</name>
<gene>
    <name evidence="2" type="ORF">TNCT_328691</name>
</gene>
<proteinExistence type="predicted"/>
<feature type="region of interest" description="Disordered" evidence="1">
    <location>
        <begin position="1"/>
        <end position="25"/>
    </location>
</feature>
<accession>A0A8X6I9W7</accession>
<organism evidence="2 3">
    <name type="scientific">Trichonephila clavata</name>
    <name type="common">Joro spider</name>
    <name type="synonym">Nephila clavata</name>
    <dbReference type="NCBI Taxonomy" id="2740835"/>
    <lineage>
        <taxon>Eukaryota</taxon>
        <taxon>Metazoa</taxon>
        <taxon>Ecdysozoa</taxon>
        <taxon>Arthropoda</taxon>
        <taxon>Chelicerata</taxon>
        <taxon>Arachnida</taxon>
        <taxon>Araneae</taxon>
        <taxon>Araneomorphae</taxon>
        <taxon>Entelegynae</taxon>
        <taxon>Araneoidea</taxon>
        <taxon>Nephilidae</taxon>
        <taxon>Trichonephila</taxon>
    </lineage>
</organism>
<protein>
    <submittedName>
        <fullName evidence="2">Uncharacterized protein</fullName>
    </submittedName>
</protein>
<comment type="caution">
    <text evidence="2">The sequence shown here is derived from an EMBL/GenBank/DDBJ whole genome shotgun (WGS) entry which is preliminary data.</text>
</comment>
<dbReference type="AlphaFoldDB" id="A0A8X6I9W7"/>
<keyword evidence="3" id="KW-1185">Reference proteome</keyword>
<evidence type="ECO:0000313" key="3">
    <source>
        <dbReference type="Proteomes" id="UP000887116"/>
    </source>
</evidence>
<reference evidence="2" key="1">
    <citation type="submission" date="2020-07" db="EMBL/GenBank/DDBJ databases">
        <title>Multicomponent nature underlies the extraordinary mechanical properties of spider dragline silk.</title>
        <authorList>
            <person name="Kono N."/>
            <person name="Nakamura H."/>
            <person name="Mori M."/>
            <person name="Yoshida Y."/>
            <person name="Ohtoshi R."/>
            <person name="Malay A.D."/>
            <person name="Moran D.A.P."/>
            <person name="Tomita M."/>
            <person name="Numata K."/>
            <person name="Arakawa K."/>
        </authorList>
    </citation>
    <scope>NUCLEOTIDE SEQUENCE</scope>
</reference>
<sequence length="99" mass="11027">MPRVVSGGVGVTTNPPPSHGGGWRTVRSADAKLFPLLGEIRKTIPNPPTRVVRERSSCRDNPTAGWKRWRQRTVCSRRAVVPMLRLSARCGVWRGDCHL</sequence>
<evidence type="ECO:0000313" key="2">
    <source>
        <dbReference type="EMBL" id="GFQ90392.1"/>
    </source>
</evidence>